<accession>A0A1T4Y0G2</accession>
<dbReference type="Gene3D" id="2.60.40.1250">
    <property type="entry name" value="Thiol:disulfide interchange protein DsbD, N-terminal domain"/>
    <property type="match status" value="1"/>
</dbReference>
<dbReference type="CDD" id="cd02953">
    <property type="entry name" value="DsbDgamma"/>
    <property type="match status" value="1"/>
</dbReference>
<evidence type="ECO:0000256" key="13">
    <source>
        <dbReference type="ARBA" id="ARBA00023136"/>
    </source>
</evidence>
<keyword evidence="15 18" id="KW-0676">Redox-active center</keyword>
<feature type="transmembrane region" description="Helical" evidence="18">
    <location>
        <begin position="348"/>
        <end position="378"/>
    </location>
</feature>
<keyword evidence="21" id="KW-1185">Reference proteome</keyword>
<comment type="caution">
    <text evidence="18">Lacks conserved residue(s) required for the propagation of feature annotation.</text>
</comment>
<evidence type="ECO:0000256" key="1">
    <source>
        <dbReference type="ARBA" id="ARBA00004429"/>
    </source>
</evidence>
<comment type="function">
    <text evidence="18">Required to facilitate the formation of correct disulfide bonds in some periplasmic proteins and for the assembly of the periplasmic c-type cytochromes. Acts by transferring electrons from cytoplasmic thioredoxin to the periplasm. This transfer involves a cascade of disulfide bond formation and reduction steps.</text>
</comment>
<dbReference type="SUPFAM" id="SSF52833">
    <property type="entry name" value="Thioredoxin-like"/>
    <property type="match status" value="1"/>
</dbReference>
<evidence type="ECO:0000256" key="11">
    <source>
        <dbReference type="ARBA" id="ARBA00023002"/>
    </source>
</evidence>
<keyword evidence="14 18" id="KW-1015">Disulfide bond</keyword>
<protein>
    <recommendedName>
        <fullName evidence="18">Thiol:disulfide interchange protein DsbD</fullName>
        <ecNumber evidence="18">1.8.1.8</ecNumber>
    </recommendedName>
    <alternativeName>
        <fullName evidence="18">Protein-disulfide reductase</fullName>
        <shortName evidence="18">Disulfide reductase</shortName>
    </alternativeName>
</protein>
<keyword evidence="4 18" id="KW-1003">Cell membrane</keyword>
<evidence type="ECO:0000256" key="3">
    <source>
        <dbReference type="ARBA" id="ARBA00022448"/>
    </source>
</evidence>
<feature type="disulfide bond" description="Redox-active" evidence="18">
    <location>
        <begin position="553"/>
        <end position="556"/>
    </location>
</feature>
<evidence type="ECO:0000256" key="14">
    <source>
        <dbReference type="ARBA" id="ARBA00023157"/>
    </source>
</evidence>
<keyword evidence="9 18" id="KW-0249">Electron transport</keyword>
<keyword evidence="7" id="KW-0732">Signal</keyword>
<dbReference type="Pfam" id="PF13899">
    <property type="entry name" value="Thioredoxin_7"/>
    <property type="match status" value="1"/>
</dbReference>
<evidence type="ECO:0000313" key="21">
    <source>
        <dbReference type="Proteomes" id="UP000190460"/>
    </source>
</evidence>
<keyword evidence="5 18" id="KW-0997">Cell inner membrane</keyword>
<evidence type="ECO:0000256" key="16">
    <source>
        <dbReference type="ARBA" id="ARBA00047388"/>
    </source>
</evidence>
<evidence type="ECO:0000256" key="12">
    <source>
        <dbReference type="ARBA" id="ARBA00023027"/>
    </source>
</evidence>
<feature type="transmembrane region" description="Helical" evidence="18">
    <location>
        <begin position="425"/>
        <end position="443"/>
    </location>
</feature>
<comment type="catalytic activity">
    <reaction evidence="17 18">
        <text>[protein]-dithiol + NADP(+) = [protein]-disulfide + NADPH + H(+)</text>
        <dbReference type="Rhea" id="RHEA:18753"/>
        <dbReference type="Rhea" id="RHEA-COMP:10593"/>
        <dbReference type="Rhea" id="RHEA-COMP:10594"/>
        <dbReference type="ChEBI" id="CHEBI:15378"/>
        <dbReference type="ChEBI" id="CHEBI:29950"/>
        <dbReference type="ChEBI" id="CHEBI:50058"/>
        <dbReference type="ChEBI" id="CHEBI:57783"/>
        <dbReference type="ChEBI" id="CHEBI:58349"/>
        <dbReference type="EC" id="1.8.1.8"/>
    </reaction>
</comment>
<comment type="subcellular location">
    <subcellularLocation>
        <location evidence="1 18">Cell inner membrane</location>
        <topology evidence="1 18">Multi-pass membrane protein</topology>
    </subcellularLocation>
</comment>
<dbReference type="GO" id="GO:0045454">
    <property type="term" value="P:cell redox homeostasis"/>
    <property type="evidence" value="ECO:0007669"/>
    <property type="project" value="TreeGrafter"/>
</dbReference>
<evidence type="ECO:0000256" key="5">
    <source>
        <dbReference type="ARBA" id="ARBA00022519"/>
    </source>
</evidence>
<evidence type="ECO:0000313" key="20">
    <source>
        <dbReference type="EMBL" id="SKA95289.1"/>
    </source>
</evidence>
<dbReference type="EC" id="1.8.1.8" evidence="18"/>
<dbReference type="PANTHER" id="PTHR32234">
    <property type="entry name" value="THIOL:DISULFIDE INTERCHANGE PROTEIN DSBD"/>
    <property type="match status" value="1"/>
</dbReference>
<dbReference type="STRING" id="92487.SAMN02745130_03753"/>
<evidence type="ECO:0000256" key="9">
    <source>
        <dbReference type="ARBA" id="ARBA00022982"/>
    </source>
</evidence>
<gene>
    <name evidence="18" type="primary">dsbD</name>
    <name evidence="20" type="ORF">SAMN02745130_03753</name>
</gene>
<evidence type="ECO:0000256" key="2">
    <source>
        <dbReference type="ARBA" id="ARBA00007241"/>
    </source>
</evidence>
<dbReference type="PROSITE" id="PS51352">
    <property type="entry name" value="THIOREDOXIN_2"/>
    <property type="match status" value="1"/>
</dbReference>
<dbReference type="InterPro" id="IPR036929">
    <property type="entry name" value="DsbDN_sf"/>
</dbReference>
<feature type="transmembrane region" description="Helical" evidence="18">
    <location>
        <begin position="449"/>
        <end position="471"/>
    </location>
</feature>
<feature type="transmembrane region" description="Helical" evidence="18">
    <location>
        <begin position="384"/>
        <end position="405"/>
    </location>
</feature>
<dbReference type="InterPro" id="IPR017937">
    <property type="entry name" value="Thioredoxin_CS"/>
</dbReference>
<dbReference type="InterPro" id="IPR022910">
    <property type="entry name" value="Thiol_diS_interchange_DbsD"/>
</dbReference>
<keyword evidence="11 18" id="KW-0560">Oxidoreductase</keyword>
<feature type="domain" description="Thioredoxin" evidence="19">
    <location>
        <begin position="494"/>
        <end position="637"/>
    </location>
</feature>
<dbReference type="GO" id="GO:0005886">
    <property type="term" value="C:plasma membrane"/>
    <property type="evidence" value="ECO:0007669"/>
    <property type="project" value="UniProtKB-SubCell"/>
</dbReference>
<dbReference type="PROSITE" id="PS00194">
    <property type="entry name" value="THIOREDOXIN_1"/>
    <property type="match status" value="1"/>
</dbReference>
<evidence type="ECO:0000256" key="15">
    <source>
        <dbReference type="ARBA" id="ARBA00023284"/>
    </source>
</evidence>
<proteinExistence type="inferred from homology"/>
<keyword evidence="12 18" id="KW-0520">NAD</keyword>
<evidence type="ECO:0000256" key="7">
    <source>
        <dbReference type="ARBA" id="ARBA00022729"/>
    </source>
</evidence>
<feature type="transmembrane region" description="Helical" evidence="18">
    <location>
        <begin position="483"/>
        <end position="501"/>
    </location>
</feature>
<feature type="transmembrane region" description="Helical" evidence="18">
    <location>
        <begin position="226"/>
        <end position="247"/>
    </location>
</feature>
<comment type="catalytic activity">
    <reaction evidence="16 18">
        <text>[protein]-dithiol + NAD(+) = [protein]-disulfide + NADH + H(+)</text>
        <dbReference type="Rhea" id="RHEA:18749"/>
        <dbReference type="Rhea" id="RHEA-COMP:10593"/>
        <dbReference type="Rhea" id="RHEA-COMP:10594"/>
        <dbReference type="ChEBI" id="CHEBI:15378"/>
        <dbReference type="ChEBI" id="CHEBI:29950"/>
        <dbReference type="ChEBI" id="CHEBI:50058"/>
        <dbReference type="ChEBI" id="CHEBI:57540"/>
        <dbReference type="ChEBI" id="CHEBI:57945"/>
        <dbReference type="EC" id="1.8.1.8"/>
    </reaction>
</comment>
<keyword evidence="8 18" id="KW-0201">Cytochrome c-type biogenesis</keyword>
<keyword evidence="10 18" id="KW-1133">Transmembrane helix</keyword>
<evidence type="ECO:0000256" key="17">
    <source>
        <dbReference type="ARBA" id="ARBA00047804"/>
    </source>
</evidence>
<dbReference type="Pfam" id="PF11412">
    <property type="entry name" value="DsbD_N"/>
    <property type="match status" value="1"/>
</dbReference>
<organism evidence="20 21">
    <name type="scientific">Thiothrix eikelboomii</name>
    <dbReference type="NCBI Taxonomy" id="92487"/>
    <lineage>
        <taxon>Bacteria</taxon>
        <taxon>Pseudomonadati</taxon>
        <taxon>Pseudomonadota</taxon>
        <taxon>Gammaproteobacteria</taxon>
        <taxon>Thiotrichales</taxon>
        <taxon>Thiotrichaceae</taxon>
        <taxon>Thiothrix</taxon>
    </lineage>
</organism>
<evidence type="ECO:0000256" key="4">
    <source>
        <dbReference type="ARBA" id="ARBA00022475"/>
    </source>
</evidence>
<dbReference type="SUPFAM" id="SSF74863">
    <property type="entry name" value="Thiol:disulfide interchange protein DsbD, N-terminal domain (DsbD-alpha)"/>
    <property type="match status" value="1"/>
</dbReference>
<dbReference type="HAMAP" id="MF_00399">
    <property type="entry name" value="DbsD"/>
    <property type="match status" value="1"/>
</dbReference>
<dbReference type="Proteomes" id="UP000190460">
    <property type="component" value="Unassembled WGS sequence"/>
</dbReference>
<evidence type="ECO:0000259" key="19">
    <source>
        <dbReference type="PROSITE" id="PS51352"/>
    </source>
</evidence>
<name>A0A1T4Y0G2_9GAMM</name>
<dbReference type="InterPro" id="IPR013766">
    <property type="entry name" value="Thioredoxin_domain"/>
</dbReference>
<evidence type="ECO:0000256" key="18">
    <source>
        <dbReference type="HAMAP-Rule" id="MF_00399"/>
    </source>
</evidence>
<dbReference type="InterPro" id="IPR035671">
    <property type="entry name" value="DsbD_gamma"/>
</dbReference>
<dbReference type="PANTHER" id="PTHR32234:SF0">
    <property type="entry name" value="THIOL:DISULFIDE INTERCHANGE PROTEIN DSBD"/>
    <property type="match status" value="1"/>
</dbReference>
<reference evidence="20 21" key="1">
    <citation type="submission" date="2017-02" db="EMBL/GenBank/DDBJ databases">
        <authorList>
            <person name="Peterson S.W."/>
        </authorList>
    </citation>
    <scope>NUCLEOTIDE SEQUENCE [LARGE SCALE GENOMIC DNA]</scope>
    <source>
        <strain evidence="20 21">ATCC 49788</strain>
    </source>
</reference>
<sequence length="637" mass="68777">MLKQSVLKVWVRLVCFSVLLILLPFTNTYAVGKLFPFDTSTANQEANQQGAPLPPEQAFALTAPLYDGKQLLLRWELPEQKLYLYKEKFHVRVLNPELQAGELQLPAGEPKQDEFFGNVHVIHQVADLKLPLDLSGKTSGQLQVEVGWQGCDGDLGVCYPPELKYFSANIPTDPVQLAQGFILEPSEPPATGTAANPSAATTTVLPPAVIKSEQDQIADTLAYGNWALTLVSFFGFGLLLSFTPCIFPMIPILSGIIAGQKNLNTRTAFTLSLVYVLAMALTYTLAGVLAGLFGSNLQMFFQNPWVLGLFGGVFVLLAFSMFGFYELQMPAAFQQRLTEFSNKQAGGNLIGVAIMGVLSALIVGPCVAAPLAGALIYIGQSGDALLGGAALFTLSLGMGLPLLIIGTSAGKFLPRAGAWMETVKAIFGVMLLGVALTLLERILPEMVSMFLWAALLIISAVYMGAVTPLPAHSSGWQTLWKGLAILVLIHGSLVAIGAAAGSNNLLQPLKGVLSGTETEQLRFKQVTSPTALAQALNDAKGKPVLLDFYADWCVSCKEMEKYTFTDPAVQTALQNFILLQADVTATTKEDRELLKQFGLYGPPAIIMFDATGQERKNLRITGFMRPEPFAKHVQQLK</sequence>
<evidence type="ECO:0000256" key="8">
    <source>
        <dbReference type="ARBA" id="ARBA00022748"/>
    </source>
</evidence>
<evidence type="ECO:0000256" key="10">
    <source>
        <dbReference type="ARBA" id="ARBA00022989"/>
    </source>
</evidence>
<keyword evidence="6 18" id="KW-0812">Transmembrane</keyword>
<dbReference type="GO" id="GO:0017004">
    <property type="term" value="P:cytochrome complex assembly"/>
    <property type="evidence" value="ECO:0007669"/>
    <property type="project" value="UniProtKB-UniRule"/>
</dbReference>
<dbReference type="InterPro" id="IPR036249">
    <property type="entry name" value="Thioredoxin-like_sf"/>
</dbReference>
<dbReference type="Gene3D" id="3.40.30.10">
    <property type="entry name" value="Glutaredoxin"/>
    <property type="match status" value="1"/>
</dbReference>
<dbReference type="AlphaFoldDB" id="A0A1T4Y0G2"/>
<feature type="transmembrane region" description="Helical" evidence="18">
    <location>
        <begin position="305"/>
        <end position="327"/>
    </location>
</feature>
<dbReference type="GO" id="GO:0009055">
    <property type="term" value="F:electron transfer activity"/>
    <property type="evidence" value="ECO:0007669"/>
    <property type="project" value="UniProtKB-UniRule"/>
</dbReference>
<dbReference type="GO" id="GO:0047134">
    <property type="term" value="F:protein-disulfide reductase [NAD(P)H] activity"/>
    <property type="evidence" value="ECO:0007669"/>
    <property type="project" value="UniProtKB-UniRule"/>
</dbReference>
<comment type="similarity">
    <text evidence="2 18">Belongs to the thioredoxin family. DsbD subfamily.</text>
</comment>
<dbReference type="InterPro" id="IPR028250">
    <property type="entry name" value="DsbDN"/>
</dbReference>
<dbReference type="Pfam" id="PF02683">
    <property type="entry name" value="DsbD_TM"/>
    <property type="match status" value="1"/>
</dbReference>
<dbReference type="InterPro" id="IPR003834">
    <property type="entry name" value="Cyt_c_assmbl_TM_dom"/>
</dbReference>
<keyword evidence="3 18" id="KW-0813">Transport</keyword>
<dbReference type="NCBIfam" id="NF001419">
    <property type="entry name" value="PRK00293.1"/>
    <property type="match status" value="1"/>
</dbReference>
<keyword evidence="13 18" id="KW-0472">Membrane</keyword>
<evidence type="ECO:0000256" key="6">
    <source>
        <dbReference type="ARBA" id="ARBA00022692"/>
    </source>
</evidence>
<feature type="transmembrane region" description="Helical" evidence="18">
    <location>
        <begin position="268"/>
        <end position="293"/>
    </location>
</feature>
<dbReference type="EMBL" id="FUYB01000029">
    <property type="protein sequence ID" value="SKA95289.1"/>
    <property type="molecule type" value="Genomic_DNA"/>
</dbReference>